<accession>A0AAE3E5F3</accession>
<evidence type="ECO:0000313" key="3">
    <source>
        <dbReference type="Proteomes" id="UP001198200"/>
    </source>
</evidence>
<feature type="transmembrane region" description="Helical" evidence="1">
    <location>
        <begin position="92"/>
        <end position="115"/>
    </location>
</feature>
<dbReference type="AlphaFoldDB" id="A0AAE3E5F3"/>
<dbReference type="GO" id="GO:0005886">
    <property type="term" value="C:plasma membrane"/>
    <property type="evidence" value="ECO:0007669"/>
    <property type="project" value="TreeGrafter"/>
</dbReference>
<dbReference type="InterPro" id="IPR006750">
    <property type="entry name" value="YdcZ"/>
</dbReference>
<dbReference type="PANTHER" id="PTHR34821">
    <property type="entry name" value="INNER MEMBRANE PROTEIN YDCZ"/>
    <property type="match status" value="1"/>
</dbReference>
<keyword evidence="3" id="KW-1185">Reference proteome</keyword>
<dbReference type="PANTHER" id="PTHR34821:SF3">
    <property type="entry name" value="MEMBRANE PROTEIN"/>
    <property type="match status" value="1"/>
</dbReference>
<protein>
    <submittedName>
        <fullName evidence="2">DMT family transporter</fullName>
    </submittedName>
</protein>
<sequence>MWGIILALISGALMSIQGVFNTEVTKQTSLWVSTGFVQLTAFFVCVIAWLCTGRENVAFLTEVRPWYLLTGGILGAFITITVVQSMGSLGPAQAVIIIVTSQVAVAYLIELFGLFGSSQASFSWRKILGLLIAIAGIVLFRWEKA</sequence>
<name>A0AAE3E5F3_9FIRM</name>
<evidence type="ECO:0000313" key="2">
    <source>
        <dbReference type="EMBL" id="MCC2222299.1"/>
    </source>
</evidence>
<dbReference type="Proteomes" id="UP001198200">
    <property type="component" value="Unassembled WGS sequence"/>
</dbReference>
<proteinExistence type="predicted"/>
<keyword evidence="1" id="KW-1133">Transmembrane helix</keyword>
<dbReference type="EMBL" id="JAJEQN010000031">
    <property type="protein sequence ID" value="MCC2222299.1"/>
    <property type="molecule type" value="Genomic_DNA"/>
</dbReference>
<comment type="caution">
    <text evidence="2">The sequence shown here is derived from an EMBL/GenBank/DDBJ whole genome shotgun (WGS) entry which is preliminary data.</text>
</comment>
<organism evidence="2 3">
    <name type="scientific">Anthropogastromicrobium aceti</name>
    <dbReference type="NCBI Taxonomy" id="2981768"/>
    <lineage>
        <taxon>Bacteria</taxon>
        <taxon>Bacillati</taxon>
        <taxon>Bacillota</taxon>
        <taxon>Clostridia</taxon>
        <taxon>Lachnospirales</taxon>
        <taxon>Lachnospiraceae</taxon>
        <taxon>Anthropogastromicrobium</taxon>
    </lineage>
</organism>
<keyword evidence="1" id="KW-0472">Membrane</keyword>
<evidence type="ECO:0000256" key="1">
    <source>
        <dbReference type="SAM" id="Phobius"/>
    </source>
</evidence>
<feature type="transmembrane region" description="Helical" evidence="1">
    <location>
        <begin position="65"/>
        <end position="86"/>
    </location>
</feature>
<gene>
    <name evidence="2" type="ORF">LKD48_11750</name>
</gene>
<feature type="transmembrane region" description="Helical" evidence="1">
    <location>
        <begin position="31"/>
        <end position="53"/>
    </location>
</feature>
<feature type="transmembrane region" description="Helical" evidence="1">
    <location>
        <begin position="127"/>
        <end position="142"/>
    </location>
</feature>
<dbReference type="Pfam" id="PF04657">
    <property type="entry name" value="DMT_YdcZ"/>
    <property type="match status" value="1"/>
</dbReference>
<keyword evidence="1" id="KW-0812">Transmembrane</keyword>
<dbReference type="RefSeq" id="WP_308732084.1">
    <property type="nucleotide sequence ID" value="NZ_JAJEQN010000031.1"/>
</dbReference>
<reference evidence="2 3" key="1">
    <citation type="submission" date="2021-10" db="EMBL/GenBank/DDBJ databases">
        <title>Anaerobic single-cell dispensing facilitates the cultivation of human gut bacteria.</title>
        <authorList>
            <person name="Afrizal A."/>
        </authorList>
    </citation>
    <scope>NUCLEOTIDE SEQUENCE [LARGE SCALE GENOMIC DNA]</scope>
    <source>
        <strain evidence="2 3">CLA-AA-H224</strain>
    </source>
</reference>